<name>A0ABV6G769_9GAMM</name>
<evidence type="ECO:0000313" key="1">
    <source>
        <dbReference type="EMBL" id="MFC0268812.1"/>
    </source>
</evidence>
<dbReference type="EMBL" id="JBHLVX010000050">
    <property type="protein sequence ID" value="MFC0268812.1"/>
    <property type="molecule type" value="Genomic_DNA"/>
</dbReference>
<dbReference type="RefSeq" id="WP_019950661.1">
    <property type="nucleotide sequence ID" value="NZ_JBHLVX010000050.1"/>
</dbReference>
<comment type="caution">
    <text evidence="1">The sequence shown here is derived from an EMBL/GenBank/DDBJ whole genome shotgun (WGS) entry which is preliminary data.</text>
</comment>
<organism evidence="1 2">
    <name type="scientific">Kushneria aurantia</name>
    <dbReference type="NCBI Taxonomy" id="504092"/>
    <lineage>
        <taxon>Bacteria</taxon>
        <taxon>Pseudomonadati</taxon>
        <taxon>Pseudomonadota</taxon>
        <taxon>Gammaproteobacteria</taxon>
        <taxon>Oceanospirillales</taxon>
        <taxon>Halomonadaceae</taxon>
        <taxon>Kushneria</taxon>
    </lineage>
</organism>
<dbReference type="InterPro" id="IPR025990">
    <property type="entry name" value="zinc_ribbon_bacterial"/>
</dbReference>
<gene>
    <name evidence="1" type="ORF">ACFFHW_12605</name>
</gene>
<reference evidence="1 2" key="1">
    <citation type="submission" date="2024-09" db="EMBL/GenBank/DDBJ databases">
        <authorList>
            <person name="Sun Q."/>
            <person name="Mori K."/>
        </authorList>
    </citation>
    <scope>NUCLEOTIDE SEQUENCE [LARGE SCALE GENOMIC DNA]</scope>
    <source>
        <strain evidence="1 2">CCM 7415</strain>
    </source>
</reference>
<sequence length="68" mass="7586">MCDQWLSWQQEGCPHCGAANDIPVDISQGSHETWVDCHWCCAPIMVAITVSPLDDTLESVVLKRDDEV</sequence>
<dbReference type="Pfam" id="PF14255">
    <property type="entry name" value="Zn_ribbon_21"/>
    <property type="match status" value="1"/>
</dbReference>
<keyword evidence="2" id="KW-1185">Reference proteome</keyword>
<dbReference type="Proteomes" id="UP001589814">
    <property type="component" value="Unassembled WGS sequence"/>
</dbReference>
<proteinExistence type="predicted"/>
<evidence type="ECO:0000313" key="2">
    <source>
        <dbReference type="Proteomes" id="UP001589814"/>
    </source>
</evidence>
<protein>
    <submittedName>
        <fullName evidence="1">CPXCG motif-containing cysteine-rich protein</fullName>
    </submittedName>
</protein>
<accession>A0ABV6G769</accession>